<dbReference type="AlphaFoldDB" id="A0A258D764"/>
<evidence type="ECO:0000313" key="3">
    <source>
        <dbReference type="Proteomes" id="UP000215616"/>
    </source>
</evidence>
<dbReference type="InterPro" id="IPR037401">
    <property type="entry name" value="SnoaL-like"/>
</dbReference>
<protein>
    <submittedName>
        <fullName evidence="2">Ketosteroid isomerase</fullName>
    </submittedName>
</protein>
<dbReference type="Gene3D" id="3.10.450.50">
    <property type="match status" value="1"/>
</dbReference>
<dbReference type="Proteomes" id="UP000215616">
    <property type="component" value="Unassembled WGS sequence"/>
</dbReference>
<dbReference type="Pfam" id="PF12680">
    <property type="entry name" value="SnoaL_2"/>
    <property type="match status" value="1"/>
</dbReference>
<dbReference type="SUPFAM" id="SSF54427">
    <property type="entry name" value="NTF2-like"/>
    <property type="match status" value="1"/>
</dbReference>
<accession>A0A258D764</accession>
<dbReference type="GO" id="GO:0016853">
    <property type="term" value="F:isomerase activity"/>
    <property type="evidence" value="ECO:0007669"/>
    <property type="project" value="UniProtKB-KW"/>
</dbReference>
<dbReference type="InterPro" id="IPR032710">
    <property type="entry name" value="NTF2-like_dom_sf"/>
</dbReference>
<evidence type="ECO:0000313" key="2">
    <source>
        <dbReference type="EMBL" id="OYX03456.1"/>
    </source>
</evidence>
<organism evidence="2 3">
    <name type="scientific">Caulobacter vibrioides</name>
    <name type="common">Caulobacter crescentus</name>
    <dbReference type="NCBI Taxonomy" id="155892"/>
    <lineage>
        <taxon>Bacteria</taxon>
        <taxon>Pseudomonadati</taxon>
        <taxon>Pseudomonadota</taxon>
        <taxon>Alphaproteobacteria</taxon>
        <taxon>Caulobacterales</taxon>
        <taxon>Caulobacteraceae</taxon>
        <taxon>Caulobacter</taxon>
    </lineage>
</organism>
<feature type="domain" description="SnoaL-like" evidence="1">
    <location>
        <begin position="10"/>
        <end position="110"/>
    </location>
</feature>
<name>A0A258D764_CAUVI</name>
<gene>
    <name evidence="2" type="ORF">B7Z12_10170</name>
</gene>
<sequence>MSQIDYEAFAQRFVAAIQAGDAEAVRAFYAPDAKIWHNIDHIEQTVDQNLKSLAWFVRTLPDRTYRVQRIAPLPDGFLQQHVLEATLPNGERWAMDACVVVRVENGKITRLDEYLDSAKTAQLVAATR</sequence>
<dbReference type="EMBL" id="NCDQ01000144">
    <property type="protein sequence ID" value="OYX03456.1"/>
    <property type="molecule type" value="Genomic_DNA"/>
</dbReference>
<reference evidence="2 3" key="1">
    <citation type="submission" date="2017-03" db="EMBL/GenBank/DDBJ databases">
        <title>Lifting the veil on microbial sulfur biogeochemistry in mining wastewaters.</title>
        <authorList>
            <person name="Kantor R.S."/>
            <person name="Colenbrander Nelson T."/>
            <person name="Marshall S."/>
            <person name="Bennett D."/>
            <person name="Apte S."/>
            <person name="Camacho D."/>
            <person name="Thomas B.C."/>
            <person name="Warren L.A."/>
            <person name="Banfield J.F."/>
        </authorList>
    </citation>
    <scope>NUCLEOTIDE SEQUENCE [LARGE SCALE GENOMIC DNA]</scope>
    <source>
        <strain evidence="2">32-67-7</strain>
    </source>
</reference>
<keyword evidence="2" id="KW-0413">Isomerase</keyword>
<comment type="caution">
    <text evidence="2">The sequence shown here is derived from an EMBL/GenBank/DDBJ whole genome shotgun (WGS) entry which is preliminary data.</text>
</comment>
<evidence type="ECO:0000259" key="1">
    <source>
        <dbReference type="Pfam" id="PF12680"/>
    </source>
</evidence>
<proteinExistence type="predicted"/>